<dbReference type="PROSITE" id="PS50055">
    <property type="entry name" value="TYR_PHOSPHATASE_PTP"/>
    <property type="match status" value="2"/>
</dbReference>
<dbReference type="InterPro" id="IPR007110">
    <property type="entry name" value="Ig-like_dom"/>
</dbReference>
<evidence type="ECO:0000256" key="16">
    <source>
        <dbReference type="SAM" id="MobiDB-lite"/>
    </source>
</evidence>
<dbReference type="Pfam" id="PF00102">
    <property type="entry name" value="Y_phosphatase"/>
    <property type="match status" value="3"/>
</dbReference>
<dbReference type="PRINTS" id="PR00014">
    <property type="entry name" value="FNTYPEIII"/>
</dbReference>
<proteinExistence type="inferred from homology"/>
<accession>A0A7R8D092</accession>
<dbReference type="InterPro" id="IPR003599">
    <property type="entry name" value="Ig_sub"/>
</dbReference>
<feature type="domain" description="Tyrosine-protein phosphatase" evidence="18">
    <location>
        <begin position="1504"/>
        <end position="1719"/>
    </location>
</feature>
<keyword evidence="10 17" id="KW-0472">Membrane</keyword>
<keyword evidence="4 17" id="KW-0812">Transmembrane</keyword>
<dbReference type="FunFam" id="2.60.40.10:FF:000027">
    <property type="entry name" value="receptor-type tyrosine-protein phosphatase delta isoform X1"/>
    <property type="match status" value="1"/>
</dbReference>
<dbReference type="Gene3D" id="2.60.40.10">
    <property type="entry name" value="Immunoglobulins"/>
    <property type="match status" value="12"/>
</dbReference>
<dbReference type="InterPro" id="IPR003595">
    <property type="entry name" value="Tyr_Pase_cat"/>
</dbReference>
<dbReference type="Gene3D" id="3.90.190.10">
    <property type="entry name" value="Protein tyrosine phosphatase superfamily"/>
    <property type="match status" value="2"/>
</dbReference>
<keyword evidence="5" id="KW-0732">Signal</keyword>
<dbReference type="FunFam" id="2.60.40.10:FF:000036">
    <property type="entry name" value="receptor-type tyrosine-protein phosphatase delta isoform X1"/>
    <property type="match status" value="1"/>
</dbReference>
<dbReference type="FunFam" id="2.60.40.10:FF:001015">
    <property type="entry name" value="tyrosine-protein phosphatase Lar isoform X4"/>
    <property type="match status" value="1"/>
</dbReference>
<organism evidence="22 23">
    <name type="scientific">Lepeophtheirus salmonis</name>
    <name type="common">Salmon louse</name>
    <name type="synonym">Caligus salmonis</name>
    <dbReference type="NCBI Taxonomy" id="72036"/>
    <lineage>
        <taxon>Eukaryota</taxon>
        <taxon>Metazoa</taxon>
        <taxon>Ecdysozoa</taxon>
        <taxon>Arthropoda</taxon>
        <taxon>Crustacea</taxon>
        <taxon>Multicrustacea</taxon>
        <taxon>Hexanauplia</taxon>
        <taxon>Copepoda</taxon>
        <taxon>Siphonostomatoida</taxon>
        <taxon>Caligidae</taxon>
        <taxon>Lepeophtheirus</taxon>
    </lineage>
</organism>
<feature type="region of interest" description="Disordered" evidence="16">
    <location>
        <begin position="1345"/>
        <end position="1382"/>
    </location>
</feature>
<feature type="domain" description="Tyrosine-protein phosphatase" evidence="18">
    <location>
        <begin position="1751"/>
        <end position="1997"/>
    </location>
</feature>
<evidence type="ECO:0000256" key="15">
    <source>
        <dbReference type="ARBA" id="ARBA00051722"/>
    </source>
</evidence>
<dbReference type="InterPro" id="IPR003598">
    <property type="entry name" value="Ig_sub2"/>
</dbReference>
<reference evidence="22" key="1">
    <citation type="submission" date="2021-02" db="EMBL/GenBank/DDBJ databases">
        <authorList>
            <person name="Bekaert M."/>
        </authorList>
    </citation>
    <scope>NUCLEOTIDE SEQUENCE</scope>
    <source>
        <strain evidence="22">IoA-00</strain>
    </source>
</reference>
<dbReference type="EC" id="3.1.3.48" evidence="3"/>
<name>A0A7R8D092_LEPSM</name>
<dbReference type="FunFam" id="2.60.40.10:FF:001000">
    <property type="entry name" value="tyrosine-protein phosphatase Lar isoform X3"/>
    <property type="match status" value="1"/>
</dbReference>
<keyword evidence="23" id="KW-1185">Reference proteome</keyword>
<keyword evidence="9 17" id="KW-1133">Transmembrane helix</keyword>
<evidence type="ECO:0000259" key="19">
    <source>
        <dbReference type="PROSITE" id="PS50056"/>
    </source>
</evidence>
<dbReference type="Pfam" id="PF07679">
    <property type="entry name" value="I-set"/>
    <property type="match status" value="2"/>
</dbReference>
<feature type="domain" description="Ig-like" evidence="20">
    <location>
        <begin position="60"/>
        <end position="151"/>
    </location>
</feature>
<dbReference type="PANTHER" id="PTHR46957:SF6">
    <property type="entry name" value="PROTEIN-TYROSINE-PHOSPHATASE"/>
    <property type="match status" value="1"/>
</dbReference>
<dbReference type="SMART" id="SM00404">
    <property type="entry name" value="PTPc_motif"/>
    <property type="match status" value="2"/>
</dbReference>
<feature type="domain" description="Fibronectin type-III" evidence="21">
    <location>
        <begin position="455"/>
        <end position="549"/>
    </location>
</feature>
<feature type="transmembrane region" description="Helical" evidence="17">
    <location>
        <begin position="2173"/>
        <end position="2194"/>
    </location>
</feature>
<comment type="similarity">
    <text evidence="2">Belongs to the protein-tyrosine phosphatase family. Receptor class 2A subfamily.</text>
</comment>
<dbReference type="Pfam" id="PF13927">
    <property type="entry name" value="Ig_3"/>
    <property type="match status" value="1"/>
</dbReference>
<dbReference type="InterPro" id="IPR000242">
    <property type="entry name" value="PTP_cat"/>
</dbReference>
<dbReference type="CDD" id="cd00063">
    <property type="entry name" value="FN3"/>
    <property type="match status" value="8"/>
</dbReference>
<dbReference type="FunFam" id="2.60.40.10:FF:000023">
    <property type="entry name" value="receptor-type tyrosine-protein phosphatase delta isoform X2"/>
    <property type="match status" value="1"/>
</dbReference>
<evidence type="ECO:0000256" key="2">
    <source>
        <dbReference type="ARBA" id="ARBA00010504"/>
    </source>
</evidence>
<dbReference type="GO" id="GO:0016020">
    <property type="term" value="C:membrane"/>
    <property type="evidence" value="ECO:0007669"/>
    <property type="project" value="UniProtKB-SubCell"/>
</dbReference>
<dbReference type="FunFam" id="3.90.190.10:FF:000002">
    <property type="entry name" value="receptor-type tyrosine-protein phosphatase delta isoform X2"/>
    <property type="match status" value="1"/>
</dbReference>
<dbReference type="InterPro" id="IPR029021">
    <property type="entry name" value="Prot-tyrosine_phosphatase-like"/>
</dbReference>
<dbReference type="GO" id="GO:0009653">
    <property type="term" value="P:anatomical structure morphogenesis"/>
    <property type="evidence" value="ECO:0007669"/>
    <property type="project" value="UniProtKB-ARBA"/>
</dbReference>
<dbReference type="SMART" id="SM00408">
    <property type="entry name" value="IGc2"/>
    <property type="match status" value="3"/>
</dbReference>
<dbReference type="SUPFAM" id="SSF49265">
    <property type="entry name" value="Fibronectin type III"/>
    <property type="match status" value="5"/>
</dbReference>
<evidence type="ECO:0000259" key="20">
    <source>
        <dbReference type="PROSITE" id="PS50835"/>
    </source>
</evidence>
<dbReference type="InterPro" id="IPR013098">
    <property type="entry name" value="Ig_I-set"/>
</dbReference>
<dbReference type="PROSITE" id="PS50853">
    <property type="entry name" value="FN3"/>
    <property type="match status" value="8"/>
</dbReference>
<feature type="domain" description="Tyrosine specific protein phosphatases" evidence="19">
    <location>
        <begin position="1636"/>
        <end position="1710"/>
    </location>
</feature>
<dbReference type="PROSITE" id="PS50056">
    <property type="entry name" value="TYR_PHOSPHATASE_2"/>
    <property type="match status" value="2"/>
</dbReference>
<keyword evidence="13" id="KW-0325">Glycoprotein</keyword>
<dbReference type="Pfam" id="PF00041">
    <property type="entry name" value="fn3"/>
    <property type="match status" value="8"/>
</dbReference>
<dbReference type="InterPro" id="IPR050713">
    <property type="entry name" value="RTP_Phos/Ushers"/>
</dbReference>
<evidence type="ECO:0000256" key="7">
    <source>
        <dbReference type="ARBA" id="ARBA00022801"/>
    </source>
</evidence>
<dbReference type="InterPro" id="IPR000387">
    <property type="entry name" value="Tyr_Pase_dom"/>
</dbReference>
<feature type="compositionally biased region" description="Basic and acidic residues" evidence="16">
    <location>
        <begin position="2089"/>
        <end position="2098"/>
    </location>
</feature>
<keyword evidence="6" id="KW-0677">Repeat</keyword>
<evidence type="ECO:0000256" key="4">
    <source>
        <dbReference type="ARBA" id="ARBA00022692"/>
    </source>
</evidence>
<evidence type="ECO:0000256" key="13">
    <source>
        <dbReference type="ARBA" id="ARBA00023180"/>
    </source>
</evidence>
<dbReference type="GO" id="GO:0048666">
    <property type="term" value="P:neuron development"/>
    <property type="evidence" value="ECO:0007669"/>
    <property type="project" value="UniProtKB-ARBA"/>
</dbReference>
<evidence type="ECO:0000256" key="6">
    <source>
        <dbReference type="ARBA" id="ARBA00022737"/>
    </source>
</evidence>
<feature type="domain" description="Fibronectin type-III" evidence="21">
    <location>
        <begin position="1028"/>
        <end position="1121"/>
    </location>
</feature>
<dbReference type="SUPFAM" id="SSF48726">
    <property type="entry name" value="Immunoglobulin"/>
    <property type="match status" value="3"/>
</dbReference>
<evidence type="ECO:0000256" key="5">
    <source>
        <dbReference type="ARBA" id="ARBA00022729"/>
    </source>
</evidence>
<dbReference type="EMBL" id="HG994585">
    <property type="protein sequence ID" value="CAF2981952.1"/>
    <property type="molecule type" value="Genomic_DNA"/>
</dbReference>
<dbReference type="GO" id="GO:0004725">
    <property type="term" value="F:protein tyrosine phosphatase activity"/>
    <property type="evidence" value="ECO:0007669"/>
    <property type="project" value="UniProtKB-EC"/>
</dbReference>
<feature type="domain" description="Tyrosine specific protein phosphatases" evidence="19">
    <location>
        <begin position="1912"/>
        <end position="1988"/>
    </location>
</feature>
<dbReference type="FunFam" id="2.60.40.10:FF:000028">
    <property type="entry name" value="Neuronal cell adhesion molecule"/>
    <property type="match status" value="1"/>
</dbReference>
<keyword evidence="12" id="KW-0675">Receptor</keyword>
<dbReference type="SMART" id="SM00194">
    <property type="entry name" value="PTPc"/>
    <property type="match status" value="2"/>
</dbReference>
<dbReference type="PROSITE" id="PS50835">
    <property type="entry name" value="IG_LIKE"/>
    <property type="match status" value="3"/>
</dbReference>
<dbReference type="SMART" id="SM00060">
    <property type="entry name" value="FN3"/>
    <property type="match status" value="9"/>
</dbReference>
<comment type="subcellular location">
    <subcellularLocation>
        <location evidence="1">Membrane</location>
        <topology evidence="1">Single-pass type I membrane protein</topology>
    </subcellularLocation>
</comment>
<evidence type="ECO:0000256" key="17">
    <source>
        <dbReference type="SAM" id="Phobius"/>
    </source>
</evidence>
<feature type="transmembrane region" description="Helical" evidence="17">
    <location>
        <begin position="1390"/>
        <end position="1413"/>
    </location>
</feature>
<evidence type="ECO:0000259" key="18">
    <source>
        <dbReference type="PROSITE" id="PS50055"/>
    </source>
</evidence>
<gene>
    <name evidence="22" type="ORF">LSAA_11075</name>
</gene>
<dbReference type="OrthoDB" id="10253954at2759"/>
<evidence type="ECO:0000256" key="14">
    <source>
        <dbReference type="ARBA" id="ARBA00023319"/>
    </source>
</evidence>
<evidence type="ECO:0000256" key="12">
    <source>
        <dbReference type="ARBA" id="ARBA00023170"/>
    </source>
</evidence>
<keyword evidence="8" id="KW-0904">Protein phosphatase</keyword>
<feature type="region of interest" description="Disordered" evidence="16">
    <location>
        <begin position="431"/>
        <end position="460"/>
    </location>
</feature>
<feature type="domain" description="Ig-like" evidence="20">
    <location>
        <begin position="263"/>
        <end position="345"/>
    </location>
</feature>
<dbReference type="PANTHER" id="PTHR46957">
    <property type="entry name" value="CYTOKINE RECEPTOR"/>
    <property type="match status" value="1"/>
</dbReference>
<dbReference type="FunFam" id="2.60.40.10:FF:000010">
    <property type="entry name" value="receptor-type tyrosine-protein phosphatase delta isoform X1"/>
    <property type="match status" value="1"/>
</dbReference>
<dbReference type="Proteomes" id="UP000675881">
    <property type="component" value="Chromosome 6"/>
</dbReference>
<feature type="domain" description="Fibronectin type-III" evidence="21">
    <location>
        <begin position="852"/>
        <end position="954"/>
    </location>
</feature>
<feature type="domain" description="Ig-like" evidence="20">
    <location>
        <begin position="163"/>
        <end position="249"/>
    </location>
</feature>
<evidence type="ECO:0000256" key="3">
    <source>
        <dbReference type="ARBA" id="ARBA00013064"/>
    </source>
</evidence>
<feature type="domain" description="Fibronectin type-III" evidence="21">
    <location>
        <begin position="650"/>
        <end position="747"/>
    </location>
</feature>
<dbReference type="SMART" id="SM00409">
    <property type="entry name" value="IG"/>
    <property type="match status" value="4"/>
</dbReference>
<feature type="domain" description="Fibronectin type-III" evidence="21">
    <location>
        <begin position="751"/>
        <end position="851"/>
    </location>
</feature>
<dbReference type="PRINTS" id="PR00700">
    <property type="entry name" value="PRTYPHPHTASE"/>
</dbReference>
<evidence type="ECO:0000256" key="11">
    <source>
        <dbReference type="ARBA" id="ARBA00023157"/>
    </source>
</evidence>
<keyword evidence="7 22" id="KW-0378">Hydrolase</keyword>
<evidence type="ECO:0000256" key="8">
    <source>
        <dbReference type="ARBA" id="ARBA00022912"/>
    </source>
</evidence>
<evidence type="ECO:0000256" key="10">
    <source>
        <dbReference type="ARBA" id="ARBA00023136"/>
    </source>
</evidence>
<feature type="domain" description="Fibronectin type-III" evidence="21">
    <location>
        <begin position="553"/>
        <end position="645"/>
    </location>
</feature>
<evidence type="ECO:0000259" key="21">
    <source>
        <dbReference type="PROSITE" id="PS50853"/>
    </source>
</evidence>
<keyword evidence="11" id="KW-1015">Disulfide bond</keyword>
<feature type="domain" description="Fibronectin type-III" evidence="21">
    <location>
        <begin position="1123"/>
        <end position="1225"/>
    </location>
</feature>
<evidence type="ECO:0000256" key="9">
    <source>
        <dbReference type="ARBA" id="ARBA00022989"/>
    </source>
</evidence>
<evidence type="ECO:0000313" key="23">
    <source>
        <dbReference type="Proteomes" id="UP000675881"/>
    </source>
</evidence>
<dbReference type="InterPro" id="IPR016130">
    <property type="entry name" value="Tyr_Pase_AS"/>
</dbReference>
<keyword evidence="14" id="KW-0393">Immunoglobulin domain</keyword>
<evidence type="ECO:0000256" key="1">
    <source>
        <dbReference type="ARBA" id="ARBA00004479"/>
    </source>
</evidence>
<evidence type="ECO:0000313" key="22">
    <source>
        <dbReference type="EMBL" id="CAF2981952.1"/>
    </source>
</evidence>
<dbReference type="InterPro" id="IPR003961">
    <property type="entry name" value="FN3_dom"/>
</dbReference>
<dbReference type="PROSITE" id="PS00383">
    <property type="entry name" value="TYR_PHOSPHATASE_1"/>
    <property type="match status" value="1"/>
</dbReference>
<protein>
    <recommendedName>
        <fullName evidence="3">protein-tyrosine-phosphatase</fullName>
        <ecNumber evidence="3">3.1.3.48</ecNumber>
    </recommendedName>
</protein>
<dbReference type="SUPFAM" id="SSF52799">
    <property type="entry name" value="(Phosphotyrosine protein) phosphatases II"/>
    <property type="match status" value="2"/>
</dbReference>
<comment type="catalytic activity">
    <reaction evidence="15">
        <text>O-phospho-L-tyrosyl-[protein] + H2O = L-tyrosyl-[protein] + phosphate</text>
        <dbReference type="Rhea" id="RHEA:10684"/>
        <dbReference type="Rhea" id="RHEA-COMP:10136"/>
        <dbReference type="Rhea" id="RHEA-COMP:20101"/>
        <dbReference type="ChEBI" id="CHEBI:15377"/>
        <dbReference type="ChEBI" id="CHEBI:43474"/>
        <dbReference type="ChEBI" id="CHEBI:46858"/>
        <dbReference type="ChEBI" id="CHEBI:61978"/>
        <dbReference type="EC" id="3.1.3.48"/>
    </reaction>
</comment>
<dbReference type="InterPro" id="IPR013783">
    <property type="entry name" value="Ig-like_fold"/>
</dbReference>
<dbReference type="InterPro" id="IPR036116">
    <property type="entry name" value="FN3_sf"/>
</dbReference>
<dbReference type="FunFam" id="2.60.40.10:FF:000015">
    <property type="entry name" value="receptor-type tyrosine-protein phosphatase delta isoform X2"/>
    <property type="match status" value="1"/>
</dbReference>
<feature type="domain" description="Fibronectin type-III" evidence="21">
    <location>
        <begin position="352"/>
        <end position="443"/>
    </location>
</feature>
<sequence length="2225" mass="250875">MQVVGNCITNHTGELMLEWGENKYHEHIGNEEKRTTVLSALIQKLLHESLSPFTPGDDPPEITDPPKDITVRSGGIAAFYCYASGDPKPHILWRKDGEKISYSQTRYLISEFRGGSLLRIEPARRKFDDSKFECLAENGSGDPVSATSTLKVVEDNNLPTGFPEIKQHPGMKVVEKAHNALLVCQAAGNPSVNVYWVKDTMKLDVDSNPRLTILKQGKLRGSLQIKDSQESDQGKYECVAENSVGTQYSYAAQVYVRVRRVPPTFSVQPDDVYNVMMGSSLNLTCVGVGSPMPYVKWRKGSQDMSALTPPIGRNVLELQDISESANYTCVAASKLGIIEHTTLVQVQARPRAPTNVRLSDVTPTTVRLSWSYPGNNAEVMYYTIQYKPKLASWDYKEVSGIITDFYDIRGLSPFTEYEFVILAVNNVGRGEPSTPVVATTGETDGRDSGKKPGSAPRNVRVRPLSSSTMVIQWDEPQANNGQITGYKVYYTTNPSDSLTQWESQFVDNNKLTTISELIPHTIYTIKVEAYTAIGPGPPSEAVQVKTQQGVPSQPSNFRVIEVRATTMTLAWSSPSHSGENIVSYELYWNDTFTNDFQNQKSLDIISNYTLEGLYPNTLYHVWLGAKSRRGEGATTPPIAVRTEQYVPGAPPDLVKAYAESSTSLRVVWSPPPPGKRNGKITYYEIYYVPSARPDSEATMVEIKNPEAREYVIDELRKYTEYRLWMLAGTSVGDGPISYPVVVKTGEDVPGEPLNIRALAINSSSVQVHWDPPTDDDKNGVIRGYQIYVKPKSSESEYYTMPLRFITRNGKETEFNVTGLQPDTRYVIQVAALTRIGDGTRSKPVKVKTPGGVPSRPNIDVKLIKKDPTITMDIEWTKPVKTYGELKGYRVRYGRRGFKLTEILITDKDVQHQEISNLEKGIEYEFRIAGINKVGSGQEAIKPYLTPEGVPTDSPKNITTRFQTPDVIEISYDAPPEESRNGQITMKTVFANLEDNTEYKFSVRANTRKGYGPWSTQVSFRTDRNIIRAPLNVQAMATSGSSIEVWWEAVPLRTKVIGYEIFYTMTEVDDLDKWQRKTVGLVTSADLINLESDARYAVAVAARTHEGLGRLSQRINVKVRPRDVVVNLRARDVTTHTMTLSWGQPIHLTPINYKISYNAYKEFVDAQGITQSATIPTITILVSPKTTEYVIKDLSPFTTYHVNVTAIPPDRRYRPPAKITVTTQMAAPQPMVKPDFYGVRKRNKGELTVFLPQASEEYGPISHYYLVVIPNSNSSTVKYPDQYDTVDLVANSKRKNKNRGDEDEPYIAAKFLQRAIPYTFLEEEKMYKIFVRAYVDTPQKHLYTSSPFSPELSLGMTQEPPGPPPQRPRPGRDMYNGENPKGMPNHDTSSMIWVVGPVIAGIALALLVVLIVVLRRRRQNPKQALAGDDVLVGGLEQGAVMTPLMSGFESAGNNNCAVISYPPPPPPSDPVELRRLNFQTPGMISHPPIPVNELALRIDDLKGNDNLKFSQEYEIVLQPVDGVPGSDYINGNYCDGYRKQNAYIATQGPLPETFADFWRMKSVLVLNVISIGPTRGTESYGVMSVTLTDTQELATYVIRTFQLQRVSSLNMGFTDRREVKQFQYTAWPDHGVPEHPAPFLLFLRRINCMNPMDAGPVITHCSAGVGRTGAFIVIDSMLERIKNEKTIDVYGHVTCLRAQRNYMVQTEDQYVFIHDALLEAVMAGHTEVSARNLHHHIQTLMQTEPGENVTGMEMEFKKLSNVKAEPARFMSANLPVNKFKNRLVNILPFETSRVCLQPIRGVEGSDYINASYIDGYRYRNAYIATQGPLNETIEDFGLFIYFSFFSGKCAQYWPNDRSARYQFFVVDPIAEYNMPQYLLREFKVTDARDGQSRTVRQFQFTDWPEQGVPKSGDGFIEFIGQVHKTKEQFGQEGPITVHCSAGVGRTGVFITLSIVLERLQYEGVVDTFQTVRALRTQRPAMVQTEDQYQFCYRAALEYLSSPNPPFLCFKFHFPPNVPMRSSFSSCGTPVSRTFYPPPPNYPQQIEEPSSNLHIQSKWKKIKSGIYPHRIFDPISNWVLRRNRRPSPRQHLSEDEDKRGGNSGLPLQLIRNDGRYHHIPQPTYMNGRAHEDEIRPYDEEEDDEDSPPYQLADHEYKILKEASKVLCHHLSKRQYIIIMFCCTNPILSLYSFYWIIIIDSYNIQFPPASPYLLLPVIYSQYPLICVN</sequence>
<dbReference type="InterPro" id="IPR036179">
    <property type="entry name" value="Ig-like_dom_sf"/>
</dbReference>
<feature type="region of interest" description="Disordered" evidence="16">
    <location>
        <begin position="2081"/>
        <end position="2105"/>
    </location>
</feature>